<dbReference type="GO" id="GO:0042781">
    <property type="term" value="F:3'-tRNA processing endoribonuclease activity"/>
    <property type="evidence" value="ECO:0007669"/>
    <property type="project" value="TreeGrafter"/>
</dbReference>
<evidence type="ECO:0000256" key="3">
    <source>
        <dbReference type="ARBA" id="ARBA00022759"/>
    </source>
</evidence>
<comment type="catalytic activity">
    <reaction evidence="6">
        <text>Endonucleolytic cleavage of RNA, removing 5'-extranucleotides from tRNA precursor.</text>
        <dbReference type="EC" id="3.1.26.5"/>
    </reaction>
</comment>
<evidence type="ECO:0000256" key="1">
    <source>
        <dbReference type="ARBA" id="ARBA00022694"/>
    </source>
</evidence>
<keyword evidence="5 6" id="KW-0694">RNA-binding</keyword>
<organism evidence="8 9">
    <name type="scientific">Arcanobacterium buesumense</name>
    <dbReference type="NCBI Taxonomy" id="2722751"/>
    <lineage>
        <taxon>Bacteria</taxon>
        <taxon>Bacillati</taxon>
        <taxon>Actinomycetota</taxon>
        <taxon>Actinomycetes</taxon>
        <taxon>Actinomycetales</taxon>
        <taxon>Actinomycetaceae</taxon>
        <taxon>Arcanobacterium</taxon>
    </lineage>
</organism>
<dbReference type="GO" id="GO:0004526">
    <property type="term" value="F:ribonuclease P activity"/>
    <property type="evidence" value="ECO:0007669"/>
    <property type="project" value="UniProtKB-UniRule"/>
</dbReference>
<comment type="subunit">
    <text evidence="6">Consists of a catalytic RNA component (M1 or rnpB) and a protein subunit.</text>
</comment>
<dbReference type="Pfam" id="PF00825">
    <property type="entry name" value="Ribonuclease_P"/>
    <property type="match status" value="1"/>
</dbReference>
<evidence type="ECO:0000256" key="5">
    <source>
        <dbReference type="ARBA" id="ARBA00022884"/>
    </source>
</evidence>
<dbReference type="NCBIfam" id="TIGR00188">
    <property type="entry name" value="rnpA"/>
    <property type="match status" value="1"/>
</dbReference>
<dbReference type="InterPro" id="IPR014721">
    <property type="entry name" value="Ribsml_uS5_D2-typ_fold_subgr"/>
</dbReference>
<dbReference type="GO" id="GO:0000049">
    <property type="term" value="F:tRNA binding"/>
    <property type="evidence" value="ECO:0007669"/>
    <property type="project" value="UniProtKB-UniRule"/>
</dbReference>
<evidence type="ECO:0000313" key="8">
    <source>
        <dbReference type="EMBL" id="QJC22612.1"/>
    </source>
</evidence>
<dbReference type="InterPro" id="IPR020568">
    <property type="entry name" value="Ribosomal_Su5_D2-typ_SF"/>
</dbReference>
<dbReference type="HAMAP" id="MF_00227">
    <property type="entry name" value="RNase_P"/>
    <property type="match status" value="1"/>
</dbReference>
<dbReference type="InterPro" id="IPR000100">
    <property type="entry name" value="RNase_P"/>
</dbReference>
<comment type="function">
    <text evidence="6">RNaseP catalyzes the removal of the 5'-leader sequence from pre-tRNA to produce the mature 5'-terminus. It can also cleave other RNA substrates such as 4.5S RNA. The protein component plays an auxiliary but essential role in vivo by binding to the 5'-leader sequence and broadening the substrate specificity of the ribozyme.</text>
</comment>
<keyword evidence="2 6" id="KW-0540">Nuclease</keyword>
<dbReference type="GO" id="GO:0001682">
    <property type="term" value="P:tRNA 5'-leader removal"/>
    <property type="evidence" value="ECO:0007669"/>
    <property type="project" value="UniProtKB-UniRule"/>
</dbReference>
<dbReference type="PANTHER" id="PTHR33992:SF1">
    <property type="entry name" value="RIBONUCLEASE P PROTEIN COMPONENT"/>
    <property type="match status" value="1"/>
</dbReference>
<gene>
    <name evidence="6 8" type="primary">rnpA</name>
    <name evidence="8" type="ORF">HC352_08935</name>
</gene>
<protein>
    <recommendedName>
        <fullName evidence="6 7">Ribonuclease P protein component</fullName>
        <shortName evidence="6">RNase P protein</shortName>
        <shortName evidence="6">RNaseP protein</shortName>
        <ecNumber evidence="6 7">3.1.26.5</ecNumber>
    </recommendedName>
    <alternativeName>
        <fullName evidence="6">Protein C5</fullName>
    </alternativeName>
</protein>
<keyword evidence="3 6" id="KW-0255">Endonuclease</keyword>
<dbReference type="Proteomes" id="UP000502298">
    <property type="component" value="Chromosome"/>
</dbReference>
<proteinExistence type="inferred from homology"/>
<dbReference type="EC" id="3.1.26.5" evidence="6 7"/>
<accession>A0A6H2ENI4</accession>
<keyword evidence="9" id="KW-1185">Reference proteome</keyword>
<dbReference type="Gene3D" id="3.30.230.10">
    <property type="match status" value="1"/>
</dbReference>
<dbReference type="PANTHER" id="PTHR33992">
    <property type="entry name" value="RIBONUCLEASE P PROTEIN COMPONENT"/>
    <property type="match status" value="1"/>
</dbReference>
<reference evidence="8 9" key="1">
    <citation type="submission" date="2020-03" db="EMBL/GenBank/DDBJ databases">
        <title>Complete genome of Arcanobacterium buesumensis sp. nov. strain 2701.</title>
        <authorList>
            <person name="Borowiak M."/>
            <person name="Alssahen M."/>
            <person name="Laemmler C."/>
            <person name="Malorny B."/>
            <person name="Hassan A."/>
            <person name="Prenger-Berninghoff E."/>
            <person name="Ploetz M."/>
            <person name="Abdulmawjood A."/>
        </authorList>
    </citation>
    <scope>NUCLEOTIDE SEQUENCE [LARGE SCALE GENOMIC DNA]</scope>
    <source>
        <strain evidence="8 9">2701</strain>
    </source>
</reference>
<name>A0A6H2ENI4_9ACTO</name>
<dbReference type="AlphaFoldDB" id="A0A6H2ENI4"/>
<evidence type="ECO:0000313" key="9">
    <source>
        <dbReference type="Proteomes" id="UP000502298"/>
    </source>
</evidence>
<dbReference type="RefSeq" id="WP_168918534.1">
    <property type="nucleotide sequence ID" value="NZ_CP050804.1"/>
</dbReference>
<evidence type="ECO:0000256" key="2">
    <source>
        <dbReference type="ARBA" id="ARBA00022722"/>
    </source>
</evidence>
<keyword evidence="1 6" id="KW-0819">tRNA processing</keyword>
<dbReference type="EMBL" id="CP050804">
    <property type="protein sequence ID" value="QJC22612.1"/>
    <property type="molecule type" value="Genomic_DNA"/>
</dbReference>
<comment type="similarity">
    <text evidence="6">Belongs to the RnpA family.</text>
</comment>
<evidence type="ECO:0000256" key="6">
    <source>
        <dbReference type="HAMAP-Rule" id="MF_00227"/>
    </source>
</evidence>
<evidence type="ECO:0000256" key="4">
    <source>
        <dbReference type="ARBA" id="ARBA00022801"/>
    </source>
</evidence>
<sequence length="121" mass="13502">MLPAVNRLRTSSDFARTVRHGRRSGNSLVVVYFLIDDSIHEADLCTKVGFVVGKKVGNSVVRHTVARKLRHVVRDILPELHPGTLVVRANPAAATASSNDLHEALVRAFQRAHVYRTEQER</sequence>
<dbReference type="KEGG" id="arca:HC352_08935"/>
<evidence type="ECO:0000256" key="7">
    <source>
        <dbReference type="NCBIfam" id="TIGR00188"/>
    </source>
</evidence>
<dbReference type="GO" id="GO:0030677">
    <property type="term" value="C:ribonuclease P complex"/>
    <property type="evidence" value="ECO:0007669"/>
    <property type="project" value="TreeGrafter"/>
</dbReference>
<keyword evidence="4 6" id="KW-0378">Hydrolase</keyword>
<dbReference type="SUPFAM" id="SSF54211">
    <property type="entry name" value="Ribosomal protein S5 domain 2-like"/>
    <property type="match status" value="1"/>
</dbReference>